<keyword evidence="2" id="KW-1185">Reference proteome</keyword>
<dbReference type="Proteomes" id="UP000061489">
    <property type="component" value="Chromosome"/>
</dbReference>
<dbReference type="EMBL" id="CP007151">
    <property type="protein sequence ID" value="AHI30029.1"/>
    <property type="molecule type" value="Genomic_DNA"/>
</dbReference>
<organism evidence="1 2">
    <name type="scientific">Marinobacter similis</name>
    <dbReference type="NCBI Taxonomy" id="1420916"/>
    <lineage>
        <taxon>Bacteria</taxon>
        <taxon>Pseudomonadati</taxon>
        <taxon>Pseudomonadota</taxon>
        <taxon>Gammaproteobacteria</taxon>
        <taxon>Pseudomonadales</taxon>
        <taxon>Marinobacteraceae</taxon>
        <taxon>Marinobacter</taxon>
    </lineage>
</organism>
<reference evidence="1 2" key="1">
    <citation type="journal article" date="2014" name="Genome Announc.">
        <title>Draft Genome Sequences of Marinobacter similis A3d10T and Marinobacter salarius R9SW1T.</title>
        <authorList>
            <person name="Ivanova E.P."/>
            <person name="Ng H.J."/>
            <person name="Webb H.K."/>
            <person name="Feng G."/>
            <person name="Oshima K."/>
            <person name="Hattori M."/>
            <person name="Ohkuma M."/>
            <person name="Sergeev A.F."/>
            <person name="Mikhailov V.V."/>
            <person name="Crawford R.J."/>
            <person name="Sawabe T."/>
        </authorList>
    </citation>
    <scope>NUCLEOTIDE SEQUENCE [LARGE SCALE GENOMIC DNA]</scope>
    <source>
        <strain evidence="1 2">A3d10</strain>
    </source>
</reference>
<accession>W5YMA5</accession>
<dbReference type="HOGENOM" id="CLU_3397351_0_0_6"/>
<name>W5YMA5_9GAMM</name>
<dbReference type="KEGG" id="msx:AU14_05660"/>
<protein>
    <submittedName>
        <fullName evidence="1">Uncharacterized protein</fullName>
    </submittedName>
</protein>
<sequence>MSRRTWLVALLLALSAHLALAASLVARLIAA</sequence>
<evidence type="ECO:0000313" key="2">
    <source>
        <dbReference type="Proteomes" id="UP000061489"/>
    </source>
</evidence>
<proteinExistence type="predicted"/>
<dbReference type="AlphaFoldDB" id="W5YMA5"/>
<evidence type="ECO:0000313" key="1">
    <source>
        <dbReference type="EMBL" id="AHI30029.1"/>
    </source>
</evidence>
<gene>
    <name evidence="1" type="ORF">AU14_05660</name>
</gene>